<keyword evidence="3 9" id="KW-0812">Transmembrane</keyword>
<feature type="transmembrane region" description="Helical" evidence="9">
    <location>
        <begin position="254"/>
        <end position="276"/>
    </location>
</feature>
<keyword evidence="5" id="KW-0297">G-protein coupled receptor</keyword>
<protein>
    <submittedName>
        <fullName evidence="12">Melatonin receptor type 1C-like</fullName>
    </submittedName>
</protein>
<evidence type="ECO:0000256" key="4">
    <source>
        <dbReference type="ARBA" id="ARBA00022989"/>
    </source>
</evidence>
<dbReference type="OrthoDB" id="10044919at2759"/>
<dbReference type="SMART" id="SM01381">
    <property type="entry name" value="7TM_GPCR_Srsx"/>
    <property type="match status" value="1"/>
</dbReference>
<dbReference type="Proteomes" id="UP000694845">
    <property type="component" value="Unplaced"/>
</dbReference>
<dbReference type="Pfam" id="PF00001">
    <property type="entry name" value="7tm_1"/>
    <property type="match status" value="1"/>
</dbReference>
<comment type="subcellular location">
    <subcellularLocation>
        <location evidence="1">Cell membrane</location>
        <topology evidence="1">Multi-pass membrane protein</topology>
    </subcellularLocation>
</comment>
<accession>A0A8B7XYH9</accession>
<evidence type="ECO:0000256" key="6">
    <source>
        <dbReference type="ARBA" id="ARBA00023136"/>
    </source>
</evidence>
<keyword evidence="2" id="KW-1003">Cell membrane</keyword>
<dbReference type="PRINTS" id="PR00237">
    <property type="entry name" value="GPCRRHODOPSN"/>
</dbReference>
<dbReference type="InterPro" id="IPR017452">
    <property type="entry name" value="GPCR_Rhodpsn_7TM"/>
</dbReference>
<dbReference type="PANTHER" id="PTHR24228:SF72">
    <property type="entry name" value="G-PROTEIN COUPLED RECEPTORS FAMILY 1 PROFILE DOMAIN-CONTAINING PROTEIN"/>
    <property type="match status" value="1"/>
</dbReference>
<feature type="transmembrane region" description="Helical" evidence="9">
    <location>
        <begin position="140"/>
        <end position="160"/>
    </location>
</feature>
<dbReference type="SUPFAM" id="SSF81321">
    <property type="entry name" value="Family A G protein-coupled receptor-like"/>
    <property type="match status" value="1"/>
</dbReference>
<dbReference type="PROSITE" id="PS50262">
    <property type="entry name" value="G_PROTEIN_RECEP_F1_2"/>
    <property type="match status" value="1"/>
</dbReference>
<feature type="transmembrane region" description="Helical" evidence="9">
    <location>
        <begin position="20"/>
        <end position="48"/>
    </location>
</feature>
<dbReference type="GO" id="GO:0004930">
    <property type="term" value="F:G protein-coupled receptor activity"/>
    <property type="evidence" value="ECO:0007669"/>
    <property type="project" value="UniProtKB-KW"/>
</dbReference>
<dbReference type="RefSeq" id="XP_022085312.1">
    <property type="nucleotide sequence ID" value="XM_022229620.1"/>
</dbReference>
<feature type="transmembrane region" description="Helical" evidence="9">
    <location>
        <begin position="97"/>
        <end position="119"/>
    </location>
</feature>
<dbReference type="KEGG" id="aplc:110976397"/>
<dbReference type="PANTHER" id="PTHR24228">
    <property type="entry name" value="B2 BRADYKININ RECEPTOR/ANGIOTENSIN II RECEPTOR"/>
    <property type="match status" value="1"/>
</dbReference>
<proteinExistence type="predicted"/>
<evidence type="ECO:0000256" key="9">
    <source>
        <dbReference type="SAM" id="Phobius"/>
    </source>
</evidence>
<feature type="domain" description="G-protein coupled receptors family 1 profile" evidence="10">
    <location>
        <begin position="38"/>
        <end position="306"/>
    </location>
</feature>
<sequence length="336" mass="37824">MDEQDNSTNSPPEVFYSYTYRQMVVAFILVLSILGTFGNMLVIAAVILSKKLWHVTNMFVLNLSIVDLLICVYVIPMNAVVFFKAEQSPTIKPFCTIAGLMFVLCFGCSINNLMCIAISRYAIIRLNGAAYAKLFSQRRTALAIGMTWLIPMFGELVPTLTGCLKPGYDEDFSACNVDVKNTHKGCAVIVLFSIVPVQFCVLFWSCAMVFRHIRTHAKRVQHLEAPIEMQVHNAQRIQQPRPNTKLQVEVSKNLLLVVCAFIVCILPATICSLLLFTLKDNTTVRKVMPGTIVILSANSCLNPMIYGFKHPHFKTVFNCILRGRFDQIPDRNRICK</sequence>
<dbReference type="GO" id="GO:0005886">
    <property type="term" value="C:plasma membrane"/>
    <property type="evidence" value="ECO:0007669"/>
    <property type="project" value="UniProtKB-SubCell"/>
</dbReference>
<evidence type="ECO:0000256" key="2">
    <source>
        <dbReference type="ARBA" id="ARBA00022475"/>
    </source>
</evidence>
<keyword evidence="4 9" id="KW-1133">Transmembrane helix</keyword>
<dbReference type="CDD" id="cd00637">
    <property type="entry name" value="7tm_classA_rhodopsin-like"/>
    <property type="match status" value="1"/>
</dbReference>
<feature type="transmembrane region" description="Helical" evidence="9">
    <location>
        <begin position="187"/>
        <end position="210"/>
    </location>
</feature>
<feature type="transmembrane region" description="Helical" evidence="9">
    <location>
        <begin position="60"/>
        <end position="85"/>
    </location>
</feature>
<keyword evidence="11" id="KW-1185">Reference proteome</keyword>
<gene>
    <name evidence="12" type="primary">LOC110976397</name>
</gene>
<evidence type="ECO:0000256" key="7">
    <source>
        <dbReference type="ARBA" id="ARBA00023170"/>
    </source>
</evidence>
<dbReference type="GeneID" id="110976397"/>
<keyword evidence="8" id="KW-0807">Transducer</keyword>
<evidence type="ECO:0000256" key="1">
    <source>
        <dbReference type="ARBA" id="ARBA00004651"/>
    </source>
</evidence>
<feature type="transmembrane region" description="Helical" evidence="9">
    <location>
        <begin position="288"/>
        <end position="308"/>
    </location>
</feature>
<keyword evidence="6 9" id="KW-0472">Membrane</keyword>
<evidence type="ECO:0000259" key="10">
    <source>
        <dbReference type="PROSITE" id="PS50262"/>
    </source>
</evidence>
<dbReference type="OMA" id="SIAYMAC"/>
<evidence type="ECO:0000313" key="12">
    <source>
        <dbReference type="RefSeq" id="XP_022085312.1"/>
    </source>
</evidence>
<keyword evidence="7" id="KW-0675">Receptor</keyword>
<evidence type="ECO:0000256" key="5">
    <source>
        <dbReference type="ARBA" id="ARBA00023040"/>
    </source>
</evidence>
<dbReference type="AlphaFoldDB" id="A0A8B7XYH9"/>
<organism evidence="11 12">
    <name type="scientific">Acanthaster planci</name>
    <name type="common">Crown-of-thorns starfish</name>
    <dbReference type="NCBI Taxonomy" id="133434"/>
    <lineage>
        <taxon>Eukaryota</taxon>
        <taxon>Metazoa</taxon>
        <taxon>Echinodermata</taxon>
        <taxon>Eleutherozoa</taxon>
        <taxon>Asterozoa</taxon>
        <taxon>Asteroidea</taxon>
        <taxon>Valvatacea</taxon>
        <taxon>Valvatida</taxon>
        <taxon>Acanthasteridae</taxon>
        <taxon>Acanthaster</taxon>
    </lineage>
</organism>
<evidence type="ECO:0000256" key="3">
    <source>
        <dbReference type="ARBA" id="ARBA00022692"/>
    </source>
</evidence>
<name>A0A8B7XYH9_ACAPL</name>
<evidence type="ECO:0000313" key="11">
    <source>
        <dbReference type="Proteomes" id="UP000694845"/>
    </source>
</evidence>
<dbReference type="InterPro" id="IPR000276">
    <property type="entry name" value="GPCR_Rhodpsn"/>
</dbReference>
<evidence type="ECO:0000256" key="8">
    <source>
        <dbReference type="ARBA" id="ARBA00023224"/>
    </source>
</evidence>
<dbReference type="Gene3D" id="1.20.1070.10">
    <property type="entry name" value="Rhodopsin 7-helix transmembrane proteins"/>
    <property type="match status" value="1"/>
</dbReference>
<reference evidence="12" key="1">
    <citation type="submission" date="2025-08" db="UniProtKB">
        <authorList>
            <consortium name="RefSeq"/>
        </authorList>
    </citation>
    <scope>IDENTIFICATION</scope>
</reference>